<keyword evidence="2" id="KW-1185">Reference proteome</keyword>
<dbReference type="PROSITE" id="PS51257">
    <property type="entry name" value="PROKAR_LIPOPROTEIN"/>
    <property type="match status" value="1"/>
</dbReference>
<name>A0ABP6LNG4_9ACTN</name>
<gene>
    <name evidence="1" type="ORF">GCM10010528_29020</name>
</gene>
<accession>A0ABP6LNG4</accession>
<organism evidence="1 2">
    <name type="scientific">Gordonia defluvii</name>
    <dbReference type="NCBI Taxonomy" id="283718"/>
    <lineage>
        <taxon>Bacteria</taxon>
        <taxon>Bacillati</taxon>
        <taxon>Actinomycetota</taxon>
        <taxon>Actinomycetes</taxon>
        <taxon>Mycobacteriales</taxon>
        <taxon>Gordoniaceae</taxon>
        <taxon>Gordonia</taxon>
    </lineage>
</organism>
<evidence type="ECO:0000313" key="1">
    <source>
        <dbReference type="EMBL" id="GAA3048011.1"/>
    </source>
</evidence>
<protein>
    <recommendedName>
        <fullName evidence="3">ABC transporter substrate-binding protein</fullName>
    </recommendedName>
</protein>
<reference evidence="2" key="1">
    <citation type="journal article" date="2019" name="Int. J. Syst. Evol. Microbiol.">
        <title>The Global Catalogue of Microorganisms (GCM) 10K type strain sequencing project: providing services to taxonomists for standard genome sequencing and annotation.</title>
        <authorList>
            <consortium name="The Broad Institute Genomics Platform"/>
            <consortium name="The Broad Institute Genome Sequencing Center for Infectious Disease"/>
            <person name="Wu L."/>
            <person name="Ma J."/>
        </authorList>
    </citation>
    <scope>NUCLEOTIDE SEQUENCE [LARGE SCALE GENOMIC DNA]</scope>
    <source>
        <strain evidence="2">JCM 14234</strain>
    </source>
</reference>
<evidence type="ECO:0008006" key="3">
    <source>
        <dbReference type="Google" id="ProtNLM"/>
    </source>
</evidence>
<proteinExistence type="predicted"/>
<dbReference type="Proteomes" id="UP001501035">
    <property type="component" value="Unassembled WGS sequence"/>
</dbReference>
<comment type="caution">
    <text evidence="1">The sequence shown here is derived from an EMBL/GenBank/DDBJ whole genome shotgun (WGS) entry which is preliminary data.</text>
</comment>
<dbReference type="EMBL" id="BAAAVS010000059">
    <property type="protein sequence ID" value="GAA3048011.1"/>
    <property type="molecule type" value="Genomic_DNA"/>
</dbReference>
<dbReference type="Gene3D" id="3.40.190.10">
    <property type="entry name" value="Periplasmic binding protein-like II"/>
    <property type="match status" value="1"/>
</dbReference>
<sequence>MGMVRLLLVIGVLGAVLCGCAPQSHLEPIRVGASVDPQMQMAAALYRGALRAQGMAVTEPIRIAGERAQLDAMSADDVDLFPSTVPVLLAAVLPADRLAAETAAGGEPTEFGDAAYTLLSRSLPAGAAVGDPLSGEQVVPVYRALRFGRRDIKALNKVAGELTLPDLAALTVQWQAGKTQAVLVSDWLSQHGLA</sequence>
<evidence type="ECO:0000313" key="2">
    <source>
        <dbReference type="Proteomes" id="UP001501035"/>
    </source>
</evidence>